<dbReference type="Pfam" id="PF00501">
    <property type="entry name" value="AMP-binding"/>
    <property type="match status" value="1"/>
</dbReference>
<dbReference type="EMBL" id="JACIEV010000002">
    <property type="protein sequence ID" value="MBB4152870.1"/>
    <property type="molecule type" value="Genomic_DNA"/>
</dbReference>
<dbReference type="Proteomes" id="UP000529795">
    <property type="component" value="Unassembled WGS sequence"/>
</dbReference>
<dbReference type="SUPFAM" id="SSF56801">
    <property type="entry name" value="Acetyl-CoA synthetase-like"/>
    <property type="match status" value="1"/>
</dbReference>
<proteinExistence type="predicted"/>
<dbReference type="InterPro" id="IPR000873">
    <property type="entry name" value="AMP-dep_synth/lig_dom"/>
</dbReference>
<dbReference type="GO" id="GO:0016877">
    <property type="term" value="F:ligase activity, forming carbon-sulfur bonds"/>
    <property type="evidence" value="ECO:0007669"/>
    <property type="project" value="UniProtKB-ARBA"/>
</dbReference>
<feature type="domain" description="AMP-binding enzyme C-terminal" evidence="2">
    <location>
        <begin position="415"/>
        <end position="487"/>
    </location>
</feature>
<dbReference type="InterPro" id="IPR020845">
    <property type="entry name" value="AMP-binding_CS"/>
</dbReference>
<dbReference type="Gene3D" id="3.30.300.30">
    <property type="match status" value="1"/>
</dbReference>
<keyword evidence="3" id="KW-0436">Ligase</keyword>
<dbReference type="PANTHER" id="PTHR43767">
    <property type="entry name" value="LONG-CHAIN-FATTY-ACID--COA LIGASE"/>
    <property type="match status" value="1"/>
</dbReference>
<evidence type="ECO:0000313" key="3">
    <source>
        <dbReference type="EMBL" id="MBB4152870.1"/>
    </source>
</evidence>
<reference evidence="3 4" key="1">
    <citation type="submission" date="2020-08" db="EMBL/GenBank/DDBJ databases">
        <title>Genomic Encyclopedia of Type Strains, Phase IV (KMG-IV): sequencing the most valuable type-strain genomes for metagenomic binning, comparative biology and taxonomic classification.</title>
        <authorList>
            <person name="Goeker M."/>
        </authorList>
    </citation>
    <scope>NUCLEOTIDE SEQUENCE [LARGE SCALE GENOMIC DNA]</scope>
    <source>
        <strain evidence="3 4">YC6723</strain>
    </source>
</reference>
<dbReference type="Pfam" id="PF13193">
    <property type="entry name" value="AMP-binding_C"/>
    <property type="match status" value="1"/>
</dbReference>
<evidence type="ECO:0000259" key="2">
    <source>
        <dbReference type="Pfam" id="PF13193"/>
    </source>
</evidence>
<evidence type="ECO:0000259" key="1">
    <source>
        <dbReference type="Pfam" id="PF00501"/>
    </source>
</evidence>
<dbReference type="InterPro" id="IPR050237">
    <property type="entry name" value="ATP-dep_AMP-bd_enzyme"/>
</dbReference>
<dbReference type="PANTHER" id="PTHR43767:SF10">
    <property type="entry name" value="SURFACTIN SYNTHASE SUBUNIT 1"/>
    <property type="match status" value="1"/>
</dbReference>
<dbReference type="InterPro" id="IPR045851">
    <property type="entry name" value="AMP-bd_C_sf"/>
</dbReference>
<dbReference type="AlphaFoldDB" id="A0A840F4Q9"/>
<dbReference type="PROSITE" id="PS00455">
    <property type="entry name" value="AMP_BINDING"/>
    <property type="match status" value="1"/>
</dbReference>
<organism evidence="3 4">
    <name type="scientific">Sphingomonas jinjuensis</name>
    <dbReference type="NCBI Taxonomy" id="535907"/>
    <lineage>
        <taxon>Bacteria</taxon>
        <taxon>Pseudomonadati</taxon>
        <taxon>Pseudomonadota</taxon>
        <taxon>Alphaproteobacteria</taxon>
        <taxon>Sphingomonadales</taxon>
        <taxon>Sphingomonadaceae</taxon>
        <taxon>Sphingomonas</taxon>
    </lineage>
</organism>
<name>A0A840F4Q9_9SPHN</name>
<protein>
    <submittedName>
        <fullName evidence="3">Acyl-CoA ligase (AMP-forming) (Exosortase A-associated)</fullName>
    </submittedName>
</protein>
<keyword evidence="4" id="KW-1185">Reference proteome</keyword>
<comment type="caution">
    <text evidence="3">The sequence shown here is derived from an EMBL/GenBank/DDBJ whole genome shotgun (WGS) entry which is preliminary data.</text>
</comment>
<dbReference type="InterPro" id="IPR025110">
    <property type="entry name" value="AMP-bd_C"/>
</dbReference>
<sequence>MTRAMVSLDPVPQPIDHVLRGAAGAIALIDRGGMLTVAQAEAAVGAIAAWLAARGLAPGERVATWLPKTRVACLMPLAAARAGLVHVPVNPLLRRAQVAHILGDSGARLLVSQPARVATLADGDVPEGCAVIDEAAVPLAGDGLGRSSADPDGLAAILYTSGSTGRPKGVMLSHANLWLGAISVAHYLKLAADDHVLGVLPLSFDYGQNQLLSTWAAGAAVAPLDYLTARDVVKAVERTGATTLAGVPPLWVQLLEATWPDAVAGQLRRVTNSGGALTMRLVRGLRDRFPNADVYPMYGLTEAFRSTYLDPALVDAHPDAIGRAIPFAEVSVRREDGTIAAVGEPGELVHAGPLVAKGYWQDAERTAQRFRAEPDGSLGVWSGDTVVQGEDGLLRFVGRDDEMIKSAGNRISPQEIEEAVIAGGEAREAVAVGIADERLGQGIAVALAGDAAGEEGLRARLRGELPSFMQPQRYVWFDELPRNANGKLDRAAIAARLREGLTS</sequence>
<gene>
    <name evidence="3" type="ORF">GGQ80_000758</name>
</gene>
<evidence type="ECO:0000313" key="4">
    <source>
        <dbReference type="Proteomes" id="UP000529795"/>
    </source>
</evidence>
<feature type="domain" description="AMP-dependent synthetase/ligase" evidence="1">
    <location>
        <begin position="20"/>
        <end position="360"/>
    </location>
</feature>
<dbReference type="InterPro" id="IPR042099">
    <property type="entry name" value="ANL_N_sf"/>
</dbReference>
<accession>A0A840F4Q9</accession>
<dbReference type="Gene3D" id="3.40.50.12780">
    <property type="entry name" value="N-terminal domain of ligase-like"/>
    <property type="match status" value="1"/>
</dbReference>